<dbReference type="STRING" id="4572.M7YA85"/>
<gene>
    <name evidence="1" type="ORF">TRIUR3_35161</name>
</gene>
<evidence type="ECO:0000313" key="1">
    <source>
        <dbReference type="EMBL" id="EMS46993.1"/>
    </source>
</evidence>
<name>M7YA85_TRIUA</name>
<sequence>MGFLHPFASHVVLFFLFLSSLAFLHGAAADQEEALQTYIVQLHPRGSTGGGESASSDHDWHLAFLAKSVPSSCRRRGCSALTTPCSTASRRGSRPARRRRCGRCRASRRYWMLDEANLTMKSWKIQVLLAIEYSIHYADFFHVYYLEDFMTKPKQNALWVCLDAAPASPTNPRARQFFGAPFSRRRLAKELVKLHEPW</sequence>
<reference evidence="1" key="1">
    <citation type="journal article" date="2013" name="Nature">
        <title>Draft genome of the wheat A-genome progenitor Triticum urartu.</title>
        <authorList>
            <person name="Ling H.Q."/>
            <person name="Zhao S."/>
            <person name="Liu D."/>
            <person name="Wang J."/>
            <person name="Sun H."/>
            <person name="Zhang C."/>
            <person name="Fan H."/>
            <person name="Li D."/>
            <person name="Dong L."/>
            <person name="Tao Y."/>
            <person name="Gao C."/>
            <person name="Wu H."/>
            <person name="Li Y."/>
            <person name="Cui Y."/>
            <person name="Guo X."/>
            <person name="Zheng S."/>
            <person name="Wang B."/>
            <person name="Yu K."/>
            <person name="Liang Q."/>
            <person name="Yang W."/>
            <person name="Lou X."/>
            <person name="Chen J."/>
            <person name="Feng M."/>
            <person name="Jian J."/>
            <person name="Zhang X."/>
            <person name="Luo G."/>
            <person name="Jiang Y."/>
            <person name="Liu J."/>
            <person name="Wang Z."/>
            <person name="Sha Y."/>
            <person name="Zhang B."/>
            <person name="Wu H."/>
            <person name="Tang D."/>
            <person name="Shen Q."/>
            <person name="Xue P."/>
            <person name="Zou S."/>
            <person name="Wang X."/>
            <person name="Liu X."/>
            <person name="Wang F."/>
            <person name="Yang Y."/>
            <person name="An X."/>
            <person name="Dong Z."/>
            <person name="Zhang K."/>
            <person name="Zhang X."/>
            <person name="Luo M.C."/>
            <person name="Dvorak J."/>
            <person name="Tong Y."/>
            <person name="Wang J."/>
            <person name="Yang H."/>
            <person name="Li Z."/>
            <person name="Wang D."/>
            <person name="Zhang A."/>
            <person name="Wang J."/>
        </authorList>
    </citation>
    <scope>NUCLEOTIDE SEQUENCE</scope>
</reference>
<organism evidence="1">
    <name type="scientific">Triticum urartu</name>
    <name type="common">Red wild einkorn</name>
    <name type="synonym">Crithodium urartu</name>
    <dbReference type="NCBI Taxonomy" id="4572"/>
    <lineage>
        <taxon>Eukaryota</taxon>
        <taxon>Viridiplantae</taxon>
        <taxon>Streptophyta</taxon>
        <taxon>Embryophyta</taxon>
        <taxon>Tracheophyta</taxon>
        <taxon>Spermatophyta</taxon>
        <taxon>Magnoliopsida</taxon>
        <taxon>Liliopsida</taxon>
        <taxon>Poales</taxon>
        <taxon>Poaceae</taxon>
        <taxon>BOP clade</taxon>
        <taxon>Pooideae</taxon>
        <taxon>Triticodae</taxon>
        <taxon>Triticeae</taxon>
        <taxon>Triticinae</taxon>
        <taxon>Triticum</taxon>
    </lineage>
</organism>
<accession>M7YA85</accession>
<protein>
    <submittedName>
        <fullName evidence="1">Uncharacterized protein</fullName>
    </submittedName>
</protein>
<dbReference type="AlphaFoldDB" id="M7YA85"/>
<proteinExistence type="predicted"/>
<dbReference type="EMBL" id="KD266710">
    <property type="protein sequence ID" value="EMS46993.1"/>
    <property type="molecule type" value="Genomic_DNA"/>
</dbReference>